<dbReference type="KEGG" id="msi:Msm_1518"/>
<name>A5UNE5_METS3</name>
<evidence type="ECO:0000313" key="1">
    <source>
        <dbReference type="EMBL" id="ABQ87723.1"/>
    </source>
</evidence>
<dbReference type="eggNOG" id="arCOG04931">
    <property type="taxonomic scope" value="Archaea"/>
</dbReference>
<gene>
    <name evidence="1" type="ordered locus">Msm_1518</name>
</gene>
<dbReference type="HOGENOM" id="CLU_1976553_0_0_2"/>
<dbReference type="BioCyc" id="MSMI420247:GHWZ-1556-MONOMER"/>
<dbReference type="EnsemblBacteria" id="ABQ87723">
    <property type="protein sequence ID" value="ABQ87723"/>
    <property type="gene ID" value="Msm_1518"/>
</dbReference>
<dbReference type="AlphaFoldDB" id="A5UNE5"/>
<organism evidence="1 2">
    <name type="scientific">Methanobrevibacter smithii (strain ATCC 35061 / DSM 861 / OCM 144 / PS)</name>
    <dbReference type="NCBI Taxonomy" id="420247"/>
    <lineage>
        <taxon>Archaea</taxon>
        <taxon>Methanobacteriati</taxon>
        <taxon>Methanobacteriota</taxon>
        <taxon>Methanomada group</taxon>
        <taxon>Methanobacteria</taxon>
        <taxon>Methanobacteriales</taxon>
        <taxon>Methanobacteriaceae</taxon>
        <taxon>Methanobrevibacter</taxon>
    </lineage>
</organism>
<proteinExistence type="predicted"/>
<sequence>MKYSLESKYIIKQELIPTKITKKQSTIKKKFEYSSYYLYDEQFLRLNRTRHYRLTLFDAILNIPVSERIICRRIPKNTKKFILDSTENKPFICLTTDLFPMYRNVADENRSKTSIVHISFVLNNES</sequence>
<dbReference type="EMBL" id="CP000678">
    <property type="protein sequence ID" value="ABQ87723.1"/>
    <property type="molecule type" value="Genomic_DNA"/>
</dbReference>
<accession>A5UNE5</accession>
<reference evidence="1 2" key="1">
    <citation type="journal article" date="2007" name="Proc. Natl. Acad. Sci. U.S.A.">
        <title>Genomic and metabolic adaptations of Methanobrevibacter smithii to the human gut.</title>
        <authorList>
            <person name="Samuel B.S."/>
            <person name="Hansen E.E."/>
            <person name="Manchester J.K."/>
            <person name="Coutinho P.M."/>
            <person name="Henrissat B."/>
            <person name="Fulton R."/>
            <person name="Latreille P."/>
            <person name="Kim K."/>
            <person name="Wilson R.K."/>
            <person name="Gordon J.I."/>
        </authorList>
    </citation>
    <scope>NUCLEOTIDE SEQUENCE [LARGE SCALE GENOMIC DNA]</scope>
    <source>
        <strain evidence="2">ATCC 35061 / DSM 861 / OCM 144 / PS</strain>
    </source>
</reference>
<dbReference type="Proteomes" id="UP000001992">
    <property type="component" value="Chromosome"/>
</dbReference>
<protein>
    <submittedName>
        <fullName evidence="1">IS element (Transposase remnant)</fullName>
    </submittedName>
</protein>
<evidence type="ECO:0000313" key="2">
    <source>
        <dbReference type="Proteomes" id="UP000001992"/>
    </source>
</evidence>
<dbReference type="STRING" id="420247.Msm_1518"/>
<keyword evidence="2" id="KW-1185">Reference proteome</keyword>